<evidence type="ECO:0000313" key="10">
    <source>
        <dbReference type="Proteomes" id="UP000004699"/>
    </source>
</evidence>
<dbReference type="Gene3D" id="1.20.120.10">
    <property type="entry name" value="Cytochrome c/b562"/>
    <property type="match status" value="1"/>
</dbReference>
<dbReference type="GO" id="GO:0022900">
    <property type="term" value="P:electron transport chain"/>
    <property type="evidence" value="ECO:0007669"/>
    <property type="project" value="InterPro"/>
</dbReference>
<feature type="binding site" description="covalent" evidence="7">
    <location>
        <position position="141"/>
    </location>
    <ligand>
        <name>heme c</name>
        <dbReference type="ChEBI" id="CHEBI:61717"/>
    </ligand>
</feature>
<comment type="PTM">
    <text evidence="7">Binds 1 heme group per subunit.</text>
</comment>
<keyword evidence="1" id="KW-0813">Transport</keyword>
<evidence type="ECO:0000256" key="7">
    <source>
        <dbReference type="PIRSR" id="PIRSR000027-2"/>
    </source>
</evidence>
<feature type="signal peptide" evidence="8">
    <location>
        <begin position="1"/>
        <end position="24"/>
    </location>
</feature>
<dbReference type="eggNOG" id="COG3909">
    <property type="taxonomic scope" value="Bacteria"/>
</dbReference>
<feature type="chain" id="PRO_5002873412" evidence="8">
    <location>
        <begin position="25"/>
        <end position="155"/>
    </location>
</feature>
<dbReference type="InterPro" id="IPR010980">
    <property type="entry name" value="Cyt_c/b562"/>
</dbReference>
<evidence type="ECO:0000256" key="2">
    <source>
        <dbReference type="ARBA" id="ARBA00022617"/>
    </source>
</evidence>
<keyword evidence="4" id="KW-0249">Electron transport</keyword>
<dbReference type="GO" id="GO:0020037">
    <property type="term" value="F:heme binding"/>
    <property type="evidence" value="ECO:0007669"/>
    <property type="project" value="InterPro"/>
</dbReference>
<dbReference type="PROSITE" id="PS51009">
    <property type="entry name" value="CYTCII"/>
    <property type="match status" value="1"/>
</dbReference>
<dbReference type="GO" id="GO:0042597">
    <property type="term" value="C:periplasmic space"/>
    <property type="evidence" value="ECO:0007669"/>
    <property type="project" value="InterPro"/>
</dbReference>
<keyword evidence="5 6" id="KW-0408">Iron</keyword>
<keyword evidence="2 7" id="KW-0349">Heme</keyword>
<dbReference type="GO" id="GO:0009055">
    <property type="term" value="F:electron transfer activity"/>
    <property type="evidence" value="ECO:0007669"/>
    <property type="project" value="InterPro"/>
</dbReference>
<evidence type="ECO:0000256" key="6">
    <source>
        <dbReference type="PIRSR" id="PIRSR000027-1"/>
    </source>
</evidence>
<evidence type="ECO:0000256" key="5">
    <source>
        <dbReference type="ARBA" id="ARBA00023004"/>
    </source>
</evidence>
<dbReference type="InterPro" id="IPR015984">
    <property type="entry name" value="Cyt_c_prime_subgr"/>
</dbReference>
<evidence type="ECO:0000256" key="1">
    <source>
        <dbReference type="ARBA" id="ARBA00022448"/>
    </source>
</evidence>
<dbReference type="EMBL" id="DS999411">
    <property type="protein sequence ID" value="EED36309.1"/>
    <property type="molecule type" value="Genomic_DNA"/>
</dbReference>
<dbReference type="SUPFAM" id="SSF47175">
    <property type="entry name" value="Cytochromes"/>
    <property type="match status" value="1"/>
</dbReference>
<evidence type="ECO:0000313" key="9">
    <source>
        <dbReference type="EMBL" id="EED36309.1"/>
    </source>
</evidence>
<dbReference type="PIRSF" id="PIRSF000027">
    <property type="entry name" value="Cytc_c_prime"/>
    <property type="match status" value="1"/>
</dbReference>
<dbReference type="RefSeq" id="WP_009021053.1">
    <property type="nucleotide sequence ID" value="NZ_DS999411.1"/>
</dbReference>
<dbReference type="AlphaFoldDB" id="B8KRI6"/>
<evidence type="ECO:0000256" key="3">
    <source>
        <dbReference type="ARBA" id="ARBA00022723"/>
    </source>
</evidence>
<dbReference type="Pfam" id="PF01322">
    <property type="entry name" value="Cytochrom_C_2"/>
    <property type="match status" value="1"/>
</dbReference>
<dbReference type="HOGENOM" id="CLU_106713_4_0_6"/>
<dbReference type="Proteomes" id="UP000004699">
    <property type="component" value="Unassembled WGS sequence"/>
</dbReference>
<protein>
    <submittedName>
        <fullName evidence="9">Cytochrome c, class II</fullName>
    </submittedName>
</protein>
<organism evidence="9 10">
    <name type="scientific">Luminiphilus syltensis NOR5-1B</name>
    <dbReference type="NCBI Taxonomy" id="565045"/>
    <lineage>
        <taxon>Bacteria</taxon>
        <taxon>Pseudomonadati</taxon>
        <taxon>Pseudomonadota</taxon>
        <taxon>Gammaproteobacteria</taxon>
        <taxon>Cellvibrionales</taxon>
        <taxon>Halieaceae</taxon>
        <taxon>Luminiphilus</taxon>
    </lineage>
</organism>
<name>B8KRI6_9GAMM</name>
<keyword evidence="10" id="KW-1185">Reference proteome</keyword>
<dbReference type="PRINTS" id="PR00608">
    <property type="entry name" value="CYTCHROMECII"/>
</dbReference>
<feature type="binding site" description="axial binding residue" evidence="6">
    <location>
        <position position="145"/>
    </location>
    <ligand>
        <name>heme c</name>
        <dbReference type="ChEBI" id="CHEBI:61717"/>
    </ligand>
    <ligandPart>
        <name>Fe</name>
        <dbReference type="ChEBI" id="CHEBI:18248"/>
    </ligandPart>
</feature>
<evidence type="ECO:0000256" key="8">
    <source>
        <dbReference type="SAM" id="SignalP"/>
    </source>
</evidence>
<dbReference type="InterPro" id="IPR002321">
    <property type="entry name" value="Cyt_c_II"/>
</dbReference>
<keyword evidence="8" id="KW-0732">Signal</keyword>
<evidence type="ECO:0000256" key="4">
    <source>
        <dbReference type="ARBA" id="ARBA00022982"/>
    </source>
</evidence>
<keyword evidence="3 6" id="KW-0479">Metal-binding</keyword>
<accession>B8KRI6</accession>
<gene>
    <name evidence="9" type="ORF">NOR51B_2259</name>
</gene>
<feature type="binding site" description="covalent" evidence="7">
    <location>
        <position position="144"/>
    </location>
    <ligand>
        <name>heme c</name>
        <dbReference type="ChEBI" id="CHEBI:61717"/>
    </ligand>
</feature>
<dbReference type="InterPro" id="IPR012127">
    <property type="entry name" value="Cyt_c_prime"/>
</dbReference>
<dbReference type="GO" id="GO:0005506">
    <property type="term" value="F:iron ion binding"/>
    <property type="evidence" value="ECO:0007669"/>
    <property type="project" value="InterPro"/>
</dbReference>
<dbReference type="OrthoDB" id="5520910at2"/>
<sequence length="155" mass="16778">MSPRRFLTASALSLAVVLPTAAHIDGDEPLQSLRQSYFALVGMNFGPMADMVKGKIEWDQATFEGWATDLAAIAGTNVERGFAPGSSEGKTRAKPEIWENMDDFKEKLAELREQTALLAEAAGTGDREAIGAQLGATGKACKSCHDDYKSKDYLY</sequence>
<proteinExistence type="predicted"/>
<dbReference type="STRING" id="565045.NOR51B_2259"/>
<reference evidence="10" key="1">
    <citation type="journal article" date="2013" name="BMC Microbiol.">
        <title>Taxonomy and evolution of bacteriochlorophyll a-containing members of the OM60/NOR5 clade of marine gammaproteobacteria: description of Luminiphilus syltensis gen. nov., sp. nov., reclassification of Haliea rubra as Pseudohaliea rubra gen. nov., comb. nov., and emendation of Chromatocurvus halotolerans.</title>
        <authorList>
            <person name="Spring S."/>
            <person name="Riedel T."/>
            <person name="Sproer C."/>
            <person name="Yan S."/>
            <person name="Harder J."/>
            <person name="Fuchs B.M."/>
        </authorList>
    </citation>
    <scope>NUCLEOTIDE SEQUENCE [LARGE SCALE GENOMIC DNA]</scope>
    <source>
        <strain evidence="10">NOR51-B</strain>
    </source>
</reference>